<comment type="caution">
    <text evidence="7">The sequence shown here is derived from an EMBL/GenBank/DDBJ whole genome shotgun (WGS) entry which is preliminary data.</text>
</comment>
<name>A0A1Y2CXW4_9FUNG</name>
<dbReference type="GO" id="GO:0003723">
    <property type="term" value="F:RNA binding"/>
    <property type="evidence" value="ECO:0007669"/>
    <property type="project" value="TreeGrafter"/>
</dbReference>
<comment type="subcellular location">
    <subcellularLocation>
        <location evidence="1">Nucleus</location>
    </subcellularLocation>
</comment>
<dbReference type="OrthoDB" id="444809at2759"/>
<evidence type="ECO:0000256" key="3">
    <source>
        <dbReference type="ARBA" id="ARBA00023242"/>
    </source>
</evidence>
<keyword evidence="3" id="KW-0539">Nucleus</keyword>
<dbReference type="GO" id="GO:0005730">
    <property type="term" value="C:nucleolus"/>
    <property type="evidence" value="ECO:0007669"/>
    <property type="project" value="TreeGrafter"/>
</dbReference>
<evidence type="ECO:0000313" key="7">
    <source>
        <dbReference type="EMBL" id="ORY51817.1"/>
    </source>
</evidence>
<sequence length="388" mass="42347">MTTERLELLQASIDALVDLIPVKAYVVSNTLADDEVLPSSKDKKYLATHNAKKQIAPKQAIKEATKRARKWKLDPESDAQTSTSTHLQKQQPTTAQDPSTTPLVAPQTTSASSIADLRDKVKERITEMKRMRGMAVEENKAAQLKAASEGKKLPTPRSRQEILEKRLKKRKERKEEVLKKKKGEGVMGAGAAAKDVAARLGKAALGEDTMDFSRLNFGGKVSGTGKAGSATVTTTNAAGLTNKQHRLNKKHHDPKSLLSKLENDAKKLKEMASVNPEKHAAIVEKSKWEKAAAMAGGEVVRDDIKLVKKTVKRLEKKKVKSHNEWKSRKDGVAKGIADRDKKREANLKQRSENKKMGVKKGSGVKKGGSKSGGGGGKKRAGFEGGRRK</sequence>
<feature type="region of interest" description="Disordered" evidence="4">
    <location>
        <begin position="136"/>
        <end position="191"/>
    </location>
</feature>
<dbReference type="InterPro" id="IPR029190">
    <property type="entry name" value="Rrp14/SURF6_C"/>
</dbReference>
<feature type="compositionally biased region" description="Polar residues" evidence="4">
    <location>
        <begin position="78"/>
        <end position="113"/>
    </location>
</feature>
<evidence type="ECO:0000256" key="4">
    <source>
        <dbReference type="SAM" id="MobiDB-lite"/>
    </source>
</evidence>
<feature type="compositionally biased region" description="Gly residues" evidence="4">
    <location>
        <begin position="364"/>
        <end position="375"/>
    </location>
</feature>
<protein>
    <recommendedName>
        <fullName evidence="9">SURF6-domain-containing protein</fullName>
    </recommendedName>
</protein>
<feature type="compositionally biased region" description="Basic and acidic residues" evidence="4">
    <location>
        <begin position="60"/>
        <end position="75"/>
    </location>
</feature>
<dbReference type="EMBL" id="MCGO01000004">
    <property type="protein sequence ID" value="ORY51817.1"/>
    <property type="molecule type" value="Genomic_DNA"/>
</dbReference>
<feature type="region of interest" description="Disordered" evidence="4">
    <location>
        <begin position="314"/>
        <end position="388"/>
    </location>
</feature>
<dbReference type="InterPro" id="IPR007019">
    <property type="entry name" value="SURF6"/>
</dbReference>
<dbReference type="STRING" id="329046.A0A1Y2CXW4"/>
<evidence type="ECO:0000313" key="8">
    <source>
        <dbReference type="Proteomes" id="UP000193642"/>
    </source>
</evidence>
<feature type="region of interest" description="Disordered" evidence="4">
    <location>
        <begin position="223"/>
        <end position="255"/>
    </location>
</feature>
<feature type="compositionally biased region" description="Basic residues" evidence="4">
    <location>
        <begin position="243"/>
        <end position="253"/>
    </location>
</feature>
<dbReference type="GO" id="GO:0042273">
    <property type="term" value="P:ribosomal large subunit biogenesis"/>
    <property type="evidence" value="ECO:0007669"/>
    <property type="project" value="TreeGrafter"/>
</dbReference>
<dbReference type="GO" id="GO:0042274">
    <property type="term" value="P:ribosomal small subunit biogenesis"/>
    <property type="evidence" value="ECO:0007669"/>
    <property type="project" value="TreeGrafter"/>
</dbReference>
<keyword evidence="8" id="KW-1185">Reference proteome</keyword>
<proteinExistence type="inferred from homology"/>
<evidence type="ECO:0008006" key="9">
    <source>
        <dbReference type="Google" id="ProtNLM"/>
    </source>
</evidence>
<comment type="similarity">
    <text evidence="2">Belongs to the SURF6 family.</text>
</comment>
<feature type="compositionally biased region" description="Basic and acidic residues" evidence="4">
    <location>
        <begin position="321"/>
        <end position="355"/>
    </location>
</feature>
<feature type="domain" description="Ribosomal RNA-processing protein 14 N-terminal" evidence="6">
    <location>
        <begin position="10"/>
        <end position="76"/>
    </location>
</feature>
<reference evidence="7 8" key="1">
    <citation type="submission" date="2016-07" db="EMBL/GenBank/DDBJ databases">
        <title>Pervasive Adenine N6-methylation of Active Genes in Fungi.</title>
        <authorList>
            <consortium name="DOE Joint Genome Institute"/>
            <person name="Mondo S.J."/>
            <person name="Dannebaum R.O."/>
            <person name="Kuo R.C."/>
            <person name="Labutti K."/>
            <person name="Haridas S."/>
            <person name="Kuo A."/>
            <person name="Salamov A."/>
            <person name="Ahrendt S.R."/>
            <person name="Lipzen A."/>
            <person name="Sullivan W."/>
            <person name="Andreopoulos W.B."/>
            <person name="Clum A."/>
            <person name="Lindquist E."/>
            <person name="Daum C."/>
            <person name="Ramamoorthy G.K."/>
            <person name="Gryganskyi A."/>
            <person name="Culley D."/>
            <person name="Magnuson J.K."/>
            <person name="James T.Y."/>
            <person name="O'Malley M.A."/>
            <person name="Stajich J.E."/>
            <person name="Spatafora J.W."/>
            <person name="Visel A."/>
            <person name="Grigoriev I.V."/>
        </authorList>
    </citation>
    <scope>NUCLEOTIDE SEQUENCE [LARGE SCALE GENOMIC DNA]</scope>
    <source>
        <strain evidence="7 8">JEL800</strain>
    </source>
</reference>
<dbReference type="InterPro" id="IPR029188">
    <property type="entry name" value="Rrp14_N"/>
</dbReference>
<dbReference type="PANTHER" id="PTHR14369:SF0">
    <property type="entry name" value="SURFEIT LOCUS PROTEIN 6"/>
    <property type="match status" value="1"/>
</dbReference>
<evidence type="ECO:0000259" key="5">
    <source>
        <dbReference type="Pfam" id="PF04935"/>
    </source>
</evidence>
<evidence type="ECO:0000256" key="2">
    <source>
        <dbReference type="ARBA" id="ARBA00005904"/>
    </source>
</evidence>
<dbReference type="PANTHER" id="PTHR14369">
    <property type="entry name" value="SURFEIT LOCUS PROTEIN 6"/>
    <property type="match status" value="1"/>
</dbReference>
<accession>A0A1Y2CXW4</accession>
<dbReference type="AlphaFoldDB" id="A0A1Y2CXW4"/>
<evidence type="ECO:0000259" key="6">
    <source>
        <dbReference type="Pfam" id="PF15459"/>
    </source>
</evidence>
<feature type="compositionally biased region" description="Polar residues" evidence="4">
    <location>
        <begin position="230"/>
        <end position="242"/>
    </location>
</feature>
<feature type="region of interest" description="Disordered" evidence="4">
    <location>
        <begin position="48"/>
        <end position="114"/>
    </location>
</feature>
<gene>
    <name evidence="7" type="ORF">BCR33DRAFT_712014</name>
</gene>
<evidence type="ECO:0000256" key="1">
    <source>
        <dbReference type="ARBA" id="ARBA00004123"/>
    </source>
</evidence>
<feature type="compositionally biased region" description="Basic and acidic residues" evidence="4">
    <location>
        <begin position="148"/>
        <end position="165"/>
    </location>
</feature>
<dbReference type="GO" id="GO:0003677">
    <property type="term" value="F:DNA binding"/>
    <property type="evidence" value="ECO:0007669"/>
    <property type="project" value="TreeGrafter"/>
</dbReference>
<dbReference type="Pfam" id="PF15459">
    <property type="entry name" value="RRP14"/>
    <property type="match status" value="1"/>
</dbReference>
<dbReference type="Pfam" id="PF04935">
    <property type="entry name" value="SURF6"/>
    <property type="match status" value="1"/>
</dbReference>
<organism evidence="7 8">
    <name type="scientific">Rhizoclosmatium globosum</name>
    <dbReference type="NCBI Taxonomy" id="329046"/>
    <lineage>
        <taxon>Eukaryota</taxon>
        <taxon>Fungi</taxon>
        <taxon>Fungi incertae sedis</taxon>
        <taxon>Chytridiomycota</taxon>
        <taxon>Chytridiomycota incertae sedis</taxon>
        <taxon>Chytridiomycetes</taxon>
        <taxon>Chytridiales</taxon>
        <taxon>Chytriomycetaceae</taxon>
        <taxon>Rhizoclosmatium</taxon>
    </lineage>
</organism>
<dbReference type="Proteomes" id="UP000193642">
    <property type="component" value="Unassembled WGS sequence"/>
</dbReference>
<feature type="domain" description="Ribosomal RNA-processing protein 14/surfeit locus protein 6 C-terminal" evidence="5">
    <location>
        <begin position="159"/>
        <end position="358"/>
    </location>
</feature>